<dbReference type="AlphaFoldDB" id="A0A5E4YUJ4"/>
<gene>
    <name evidence="2" type="ORF">PMO31116_04711</name>
</gene>
<evidence type="ECO:0008006" key="4">
    <source>
        <dbReference type="Google" id="ProtNLM"/>
    </source>
</evidence>
<protein>
    <recommendedName>
        <fullName evidence="4">Lipoprotein</fullName>
    </recommendedName>
</protein>
<evidence type="ECO:0000313" key="3">
    <source>
        <dbReference type="Proteomes" id="UP000368474"/>
    </source>
</evidence>
<organism evidence="2 3">
    <name type="scientific">Pandoraea morbifera</name>
    <dbReference type="NCBI Taxonomy" id="2508300"/>
    <lineage>
        <taxon>Bacteria</taxon>
        <taxon>Pseudomonadati</taxon>
        <taxon>Pseudomonadota</taxon>
        <taxon>Betaproteobacteria</taxon>
        <taxon>Burkholderiales</taxon>
        <taxon>Burkholderiaceae</taxon>
        <taxon>Pandoraea</taxon>
    </lineage>
</organism>
<keyword evidence="1" id="KW-0732">Signal</keyword>
<evidence type="ECO:0000256" key="1">
    <source>
        <dbReference type="SAM" id="SignalP"/>
    </source>
</evidence>
<evidence type="ECO:0000313" key="2">
    <source>
        <dbReference type="EMBL" id="VVE51880.1"/>
    </source>
</evidence>
<feature type="signal peptide" evidence="1">
    <location>
        <begin position="1"/>
        <end position="17"/>
    </location>
</feature>
<keyword evidence="3" id="KW-1185">Reference proteome</keyword>
<feature type="chain" id="PRO_5022995959" description="Lipoprotein" evidence="1">
    <location>
        <begin position="18"/>
        <end position="125"/>
    </location>
</feature>
<proteinExistence type="predicted"/>
<dbReference type="Proteomes" id="UP000368474">
    <property type="component" value="Unassembled WGS sequence"/>
</dbReference>
<dbReference type="EMBL" id="CABPSD010000028">
    <property type="protein sequence ID" value="VVE51880.1"/>
    <property type="molecule type" value="Genomic_DNA"/>
</dbReference>
<accession>A0A5E4YUJ4</accession>
<sequence>MFRTTLALGLGLSLILAGCTTGMSGQQIRAQRAEVFKGPAPINEVQACLADRLGSEANVTTYPAGAVSEIAVGRTSTLGEFGYAYLVSLSKTADGTQVTLRSAGIWFPHMPEDRLRSEVRQCLKT</sequence>
<dbReference type="RefSeq" id="WP_150568791.1">
    <property type="nucleotide sequence ID" value="NZ_CABPSD010000028.1"/>
</dbReference>
<name>A0A5E4YUJ4_9BURK</name>
<dbReference type="PROSITE" id="PS51257">
    <property type="entry name" value="PROKAR_LIPOPROTEIN"/>
    <property type="match status" value="1"/>
</dbReference>
<reference evidence="2 3" key="1">
    <citation type="submission" date="2019-08" db="EMBL/GenBank/DDBJ databases">
        <authorList>
            <person name="Peeters C."/>
        </authorList>
    </citation>
    <scope>NUCLEOTIDE SEQUENCE [LARGE SCALE GENOMIC DNA]</scope>
    <source>
        <strain evidence="2 3">LMG 31116</strain>
    </source>
</reference>